<keyword evidence="2" id="KW-1185">Reference proteome</keyword>
<dbReference type="eggNOG" id="COG5238">
    <property type="taxonomic scope" value="Bacteria"/>
</dbReference>
<dbReference type="SUPFAM" id="SSF52047">
    <property type="entry name" value="RNI-like"/>
    <property type="match status" value="1"/>
</dbReference>
<protein>
    <recommendedName>
        <fullName evidence="3">Leucine-rich repeat-containing protein</fullName>
    </recommendedName>
</protein>
<dbReference type="Proteomes" id="UP000002770">
    <property type="component" value="Unassembled WGS sequence"/>
</dbReference>
<reference evidence="1 2" key="1">
    <citation type="journal article" date="2011" name="BMC Genomics">
        <title>Insight into cross-talk between intra-amoebal pathogens.</title>
        <authorList>
            <person name="Gimenez G."/>
            <person name="Bertelli C."/>
            <person name="Moliner C."/>
            <person name="Robert C."/>
            <person name="Raoult D."/>
            <person name="Fournier P.E."/>
            <person name="Greub G."/>
        </authorList>
    </citation>
    <scope>NUCLEOTIDE SEQUENCE [LARGE SCALE GENOMIC DNA]</scope>
    <source>
        <strain evidence="1 2">LLAP12</strain>
    </source>
</reference>
<name>G9EQQ9_9GAMM</name>
<proteinExistence type="predicted"/>
<sequence length="369" mass="41741">MGFFGFISSIVERVVDALDVQLDFEDEQDLICSSKNGKEVELLHEALCLENNYKIARLMKKIAPTTERVVIRISLYKDIDVEKLCYCLQLIPTHITRIHLDVWGLFNSKAKIDLAQLLLVIAAIPAHITDVVYIHPNFDSINLEHAIQLVQTFPCALAKLTFLSCALDRMNDLVLFLQSLSFFPQLKSLSLVQNTLERSLNTVMSAIPENIEHLSLESCLLLVHLVHASSFIDGLKKTPPWIKSLDLRGNGLKNLSMAQLDELGNALPYLEHIYLTSFDIPDGEEQRCALRKIFPNIRRIVVDKDFKMLIAEMSPIEQTNSAIKYGFTVEVPSLLNQCAFFIRSNKEKLGILDAKQAVIPEELHVLLCN</sequence>
<dbReference type="EMBL" id="JH413832">
    <property type="protein sequence ID" value="EHL30280.1"/>
    <property type="molecule type" value="Genomic_DNA"/>
</dbReference>
<dbReference type="RefSeq" id="WP_006871514.1">
    <property type="nucleotide sequence ID" value="NZ_JH413832.1"/>
</dbReference>
<organism evidence="1 2">
    <name type="scientific">Legionella drancourtii LLAP12</name>
    <dbReference type="NCBI Taxonomy" id="658187"/>
    <lineage>
        <taxon>Bacteria</taxon>
        <taxon>Pseudomonadati</taxon>
        <taxon>Pseudomonadota</taxon>
        <taxon>Gammaproteobacteria</taxon>
        <taxon>Legionellales</taxon>
        <taxon>Legionellaceae</taxon>
        <taxon>Legionella</taxon>
    </lineage>
</organism>
<accession>G9EQQ9</accession>
<evidence type="ECO:0000313" key="1">
    <source>
        <dbReference type="EMBL" id="EHL30280.1"/>
    </source>
</evidence>
<gene>
    <name evidence="1" type="ORF">LDG_7610</name>
</gene>
<dbReference type="Gene3D" id="3.80.10.10">
    <property type="entry name" value="Ribonuclease Inhibitor"/>
    <property type="match status" value="1"/>
</dbReference>
<dbReference type="OrthoDB" id="5652115at2"/>
<dbReference type="InterPro" id="IPR032675">
    <property type="entry name" value="LRR_dom_sf"/>
</dbReference>
<evidence type="ECO:0000313" key="2">
    <source>
        <dbReference type="Proteomes" id="UP000002770"/>
    </source>
</evidence>
<dbReference type="AlphaFoldDB" id="G9EQQ9"/>
<dbReference type="InParanoid" id="G9EQQ9"/>
<dbReference type="HOGENOM" id="CLU_749625_0_0_6"/>
<evidence type="ECO:0008006" key="3">
    <source>
        <dbReference type="Google" id="ProtNLM"/>
    </source>
</evidence>